<evidence type="ECO:0000256" key="1">
    <source>
        <dbReference type="ARBA" id="ARBA00001974"/>
    </source>
</evidence>
<proteinExistence type="inferred from homology"/>
<keyword evidence="9" id="KW-1185">Reference proteome</keyword>
<dbReference type="Gene3D" id="3.40.50.1820">
    <property type="entry name" value="alpha/beta hydrolase"/>
    <property type="match status" value="2"/>
</dbReference>
<sequence length="1332" mass="145819">MSSTPPGPEPGTSLRWLSRDYRALRTQTEGSPAIDVLIVGSGYGGAMAAAELAGLQVRGDDGTLRAARVCVLERGREYAPGMFASSLQELPPHMRVHRGEQDQTVGPLDALLDVRLGPDVCALVGNGLGGTSLINAGVMIAPRLDDCDRLPAALRRDLRDSDFDEVKARLGATDGLARRTDLPQGGLAKTRALEKLARGAGVNAQGKGLDFRLADITVQMQADAGDPDVPPCTLCGDCMTGCNVGAKKSLDTTLLREAWRRGAEIYTGGSVLELRRPGVDHGQPDNDAGWLVKTVYTDESLRHRHEPCWLQARHVILAAGTLGSTEILLRSQSFRLTLSQQLGEQFSCNGDNLVALHDGPDPVHTTSEESVPLRDRQVGPTITAMVDLDGMLVQEFAVPAALKRLFDETVTTARLFQDLGKPPERAEARGDGCDSFQANPGAMENTLLLGLIGHDESCGQLQLSEPARMDDSRHREGRVRIRWPGVRSSFMLDRAFDIARTLAQKSRGEDAPFLPNPAWRLLPDSMDFLVQGERGPVLTVHPLGGCPMGETFQQGVVDDQGRVFDRAACEQALAAGDAQGATRVHHGLAVLDGSIIPASLGANPALMIATVARRAARLLAAQWGFEPASAPLKALAPRPVFRAPEHCTPGVPQPTEVQLTERLIGRAGDKLLELTLAYEPAIVQDLMSARRPRLQVDPGASRLRVYDGRPETQRQLITWSEQTREDRAELVASVSGELDMLRQRPSDAVATVQALWHWLRNRGSRELWDSYVAHTQPQTVAAGQFWASGARAAEARLFDYRITVGALEKGNAGLLRSGDVIAGEKRLTYGLCSNPWRQLREMHLTQFPRTLGPGVLHLDCRFLARQGYPLLRITRQQNQITALAELASWGAAWLRMPVSIHLWSFRAPDPAPVRTANLLPSPKRTRLPAPEISEIELEPPRRGVPVRMRLTRYRGDGRPIALIHGYSASGTTFTHDAIPKPLALHLLERGHDVWVLDLRTSAGMPSAVLPWHFEDAALADLPLAFAHIRRVTQAPEVDVFAHCIGAVMLSMALLADPNELSSYDHDAADGGARPPRRPRELAALRDSLGGVVLSQKAPLLVYSDDNVLRAYFMRLLRHVLLPQDYRFTVPTQQQGIAGGLLDRFLSTMPYPDDDFRRENPFLPPWKRAPWAGFRHRMDALYACDFKLANLDERTLAAIQDLFGPLNLDTVAQAIHFARFNTVTDASGRAIDTQAATLRARWPGKGTLSIHGTENGLVDVATLDVFAAAMARAGVPLDVRPIPGYGHQDCLIGRQAQRDVFRHVSTFLGDPHDPHFRPRPRVPVADRGPERQG</sequence>
<dbReference type="InterPro" id="IPR052542">
    <property type="entry name" value="Cholesterol_Oxidase"/>
</dbReference>
<dbReference type="InterPro" id="IPR029058">
    <property type="entry name" value="AB_hydrolase_fold"/>
</dbReference>
<dbReference type="InterPro" id="IPR000172">
    <property type="entry name" value="GMC_OxRdtase_N"/>
</dbReference>
<accession>A0A934TYC7</accession>
<dbReference type="PANTHER" id="PTHR47470:SF1">
    <property type="entry name" value="FAD-DEPENDENT OXIDOREDUCTASE 2 FAD BINDING DOMAIN-CONTAINING PROTEIN"/>
    <property type="match status" value="1"/>
</dbReference>
<dbReference type="GO" id="GO:0016614">
    <property type="term" value="F:oxidoreductase activity, acting on CH-OH group of donors"/>
    <property type="evidence" value="ECO:0007669"/>
    <property type="project" value="InterPro"/>
</dbReference>
<dbReference type="InterPro" id="IPR036188">
    <property type="entry name" value="FAD/NAD-bd_sf"/>
</dbReference>
<organism evidence="8 9">
    <name type="scientific">Ramlibacter ginsenosidimutans</name>
    <dbReference type="NCBI Taxonomy" id="502333"/>
    <lineage>
        <taxon>Bacteria</taxon>
        <taxon>Pseudomonadati</taxon>
        <taxon>Pseudomonadota</taxon>
        <taxon>Betaproteobacteria</taxon>
        <taxon>Burkholderiales</taxon>
        <taxon>Comamonadaceae</taxon>
        <taxon>Ramlibacter</taxon>
    </lineage>
</organism>
<evidence type="ECO:0000256" key="2">
    <source>
        <dbReference type="ARBA" id="ARBA00010790"/>
    </source>
</evidence>
<dbReference type="Gene3D" id="3.50.50.60">
    <property type="entry name" value="FAD/NAD(P)-binding domain"/>
    <property type="match status" value="3"/>
</dbReference>
<evidence type="ECO:0000313" key="8">
    <source>
        <dbReference type="EMBL" id="MBK6009476.1"/>
    </source>
</evidence>
<dbReference type="SUPFAM" id="SSF53474">
    <property type="entry name" value="alpha/beta-Hydrolases"/>
    <property type="match status" value="1"/>
</dbReference>
<feature type="domain" description="Glucose-methanol-choline oxidoreductase N-terminal" evidence="7">
    <location>
        <begin position="120"/>
        <end position="331"/>
    </location>
</feature>
<comment type="cofactor">
    <cofactor evidence="1">
        <name>FAD</name>
        <dbReference type="ChEBI" id="CHEBI:57692"/>
    </cofactor>
</comment>
<evidence type="ECO:0000313" key="9">
    <source>
        <dbReference type="Proteomes" id="UP000630528"/>
    </source>
</evidence>
<dbReference type="Pfam" id="PF00732">
    <property type="entry name" value="GMC_oxred_N"/>
    <property type="match status" value="1"/>
</dbReference>
<keyword evidence="5" id="KW-0560">Oxidoreductase</keyword>
<evidence type="ECO:0000256" key="5">
    <source>
        <dbReference type="ARBA" id="ARBA00023002"/>
    </source>
</evidence>
<dbReference type="RefSeq" id="WP_201178109.1">
    <property type="nucleotide sequence ID" value="NZ_JAEPWM010000022.1"/>
</dbReference>
<name>A0A934TYC7_9BURK</name>
<comment type="caution">
    <text evidence="8">The sequence shown here is derived from an EMBL/GenBank/DDBJ whole genome shotgun (WGS) entry which is preliminary data.</text>
</comment>
<reference evidence="8" key="2">
    <citation type="submission" date="2021-01" db="EMBL/GenBank/DDBJ databases">
        <authorList>
            <person name="Kang M."/>
        </authorList>
    </citation>
    <scope>NUCLEOTIDE SEQUENCE</scope>
    <source>
        <strain evidence="8">KACC 17527</strain>
    </source>
</reference>
<gene>
    <name evidence="8" type="ORF">JJB11_25540</name>
</gene>
<keyword evidence="4" id="KW-0274">FAD</keyword>
<comment type="similarity">
    <text evidence="2">Belongs to the GMC oxidoreductase family.</text>
</comment>
<reference evidence="8" key="1">
    <citation type="journal article" date="2012" name="J. Microbiol. Biotechnol.">
        <title>Ramlibacter ginsenosidimutans sp. nov., with ginsenoside-converting activity.</title>
        <authorList>
            <person name="Wang L."/>
            <person name="An D.S."/>
            <person name="Kim S.G."/>
            <person name="Jin F.X."/>
            <person name="Kim S.C."/>
            <person name="Lee S.T."/>
            <person name="Im W.T."/>
        </authorList>
    </citation>
    <scope>NUCLEOTIDE SEQUENCE</scope>
    <source>
        <strain evidence="8">KACC 17527</strain>
    </source>
</reference>
<dbReference type="GO" id="GO:0050660">
    <property type="term" value="F:flavin adenine dinucleotide binding"/>
    <property type="evidence" value="ECO:0007669"/>
    <property type="project" value="InterPro"/>
</dbReference>
<feature type="region of interest" description="Disordered" evidence="6">
    <location>
        <begin position="1308"/>
        <end position="1332"/>
    </location>
</feature>
<evidence type="ECO:0000256" key="3">
    <source>
        <dbReference type="ARBA" id="ARBA00022630"/>
    </source>
</evidence>
<dbReference type="EMBL" id="JAEPWM010000022">
    <property type="protein sequence ID" value="MBK6009476.1"/>
    <property type="molecule type" value="Genomic_DNA"/>
</dbReference>
<protein>
    <submittedName>
        <fullName evidence="8">GMC family oxidoreductase N-terminal domain-containing protein</fullName>
    </submittedName>
</protein>
<dbReference type="Proteomes" id="UP000630528">
    <property type="component" value="Unassembled WGS sequence"/>
</dbReference>
<dbReference type="PANTHER" id="PTHR47470">
    <property type="entry name" value="CHOLESTEROL OXIDASE"/>
    <property type="match status" value="1"/>
</dbReference>
<keyword evidence="3" id="KW-0285">Flavoprotein</keyword>
<evidence type="ECO:0000256" key="4">
    <source>
        <dbReference type="ARBA" id="ARBA00022827"/>
    </source>
</evidence>
<dbReference type="SUPFAM" id="SSF51905">
    <property type="entry name" value="FAD/NAD(P)-binding domain"/>
    <property type="match status" value="1"/>
</dbReference>
<evidence type="ECO:0000259" key="7">
    <source>
        <dbReference type="Pfam" id="PF00732"/>
    </source>
</evidence>
<evidence type="ECO:0000256" key="6">
    <source>
        <dbReference type="SAM" id="MobiDB-lite"/>
    </source>
</evidence>